<proteinExistence type="predicted"/>
<name>A0ABR0PXD5_GOSAR</name>
<dbReference type="Proteomes" id="UP001358586">
    <property type="component" value="Chromosome 5"/>
</dbReference>
<reference evidence="1 2" key="1">
    <citation type="submission" date="2023-03" db="EMBL/GenBank/DDBJ databases">
        <title>WGS of Gossypium arboreum.</title>
        <authorList>
            <person name="Yu D."/>
        </authorList>
    </citation>
    <scope>NUCLEOTIDE SEQUENCE [LARGE SCALE GENOMIC DNA]</scope>
    <source>
        <tissue evidence="1">Leaf</tissue>
    </source>
</reference>
<sequence length="71" mass="8175">MNACRSEIWREGALEVEEEEKKRVLECSAWGAWLSCRNQSKGLTHMDMLVLFLHNSYTIIIKQAKHSIASP</sequence>
<gene>
    <name evidence="1" type="ORF">PVK06_015367</name>
</gene>
<evidence type="ECO:0000313" key="2">
    <source>
        <dbReference type="Proteomes" id="UP001358586"/>
    </source>
</evidence>
<evidence type="ECO:0000313" key="1">
    <source>
        <dbReference type="EMBL" id="KAK5831569.1"/>
    </source>
</evidence>
<accession>A0ABR0PXD5</accession>
<protein>
    <submittedName>
        <fullName evidence="1">Uncharacterized protein</fullName>
    </submittedName>
</protein>
<comment type="caution">
    <text evidence="1">The sequence shown here is derived from an EMBL/GenBank/DDBJ whole genome shotgun (WGS) entry which is preliminary data.</text>
</comment>
<dbReference type="EMBL" id="JARKNE010000005">
    <property type="protein sequence ID" value="KAK5831569.1"/>
    <property type="molecule type" value="Genomic_DNA"/>
</dbReference>
<keyword evidence="2" id="KW-1185">Reference proteome</keyword>
<organism evidence="1 2">
    <name type="scientific">Gossypium arboreum</name>
    <name type="common">Tree cotton</name>
    <name type="synonym">Gossypium nanking</name>
    <dbReference type="NCBI Taxonomy" id="29729"/>
    <lineage>
        <taxon>Eukaryota</taxon>
        <taxon>Viridiplantae</taxon>
        <taxon>Streptophyta</taxon>
        <taxon>Embryophyta</taxon>
        <taxon>Tracheophyta</taxon>
        <taxon>Spermatophyta</taxon>
        <taxon>Magnoliopsida</taxon>
        <taxon>eudicotyledons</taxon>
        <taxon>Gunneridae</taxon>
        <taxon>Pentapetalae</taxon>
        <taxon>rosids</taxon>
        <taxon>malvids</taxon>
        <taxon>Malvales</taxon>
        <taxon>Malvaceae</taxon>
        <taxon>Malvoideae</taxon>
        <taxon>Gossypium</taxon>
    </lineage>
</organism>